<feature type="compositionally biased region" description="Polar residues" evidence="1">
    <location>
        <begin position="306"/>
        <end position="316"/>
    </location>
</feature>
<proteinExistence type="predicted"/>
<sequence>MSAPGNPWTNTETPDDAPFSERGFGLRPDPKPPAPDSSASMKATDSKDSAGNGQQVSTSARKSGNKTPEKQVADVAENRTNSPDKCQKNPARGKDTEFVKGPNSKENARKSRNNAGKGRKGPSFSEHDDNESPEKSTSGTTDERMPKIAAIPSTVSPSVMPPRPPSLPDGRLASPRPGSVASRVKAFDDSTPPSPTRPARQSVDSTKEPAPVPSPAPSLPETASTAVSTSKDRPPSSTNSTVPSAPSSVTSMGSSDRVHSPEQTSPLSSRRGSIQSETDGVILNQSPTSVQREISSDEEDHAVNYRSPSPEQTPSREPSDISPDGIYTIRLGQRDAHDDNAPVDDELSSAPHETGSPQLEPVSHDDLYDASPQAPQPHRGLTIDISGPRSSQESGYTVQLTTHESTQNGHGECDSLNNLCEECSAVLNDISPWVPNKYLHCPPNVHPVTLKCTIWGSVEDARQIALSLSRYLHKTVSRDVRVHAAVRRAASAAHREGRWYDVTRPDIPGPVSRRSPRSAKGDKVHTFVGQAFLWPLSSFSSSSKVLGKEWDRRPRDFRILIDFPMPVEAGGALERYITSRIPNTSTKPKLKIIDSHCSFHRLMWWARTHPAGSSSSHASSEESSSRRHRKHSSH</sequence>
<dbReference type="AlphaFoldDB" id="A0A1L9TPU5"/>
<feature type="region of interest" description="Disordered" evidence="1">
    <location>
        <begin position="611"/>
        <end position="634"/>
    </location>
</feature>
<feature type="compositionally biased region" description="Low complexity" evidence="1">
    <location>
        <begin position="235"/>
        <end position="251"/>
    </location>
</feature>
<dbReference type="VEuPathDB" id="FungiDB:ASPSYDRAFT_29937"/>
<reference evidence="3" key="1">
    <citation type="journal article" date="2017" name="Genome Biol.">
        <title>Comparative genomics reveals high biological diversity and specific adaptations in the industrially and medically important fungal genus Aspergillus.</title>
        <authorList>
            <person name="de Vries R.P."/>
            <person name="Riley R."/>
            <person name="Wiebenga A."/>
            <person name="Aguilar-Osorio G."/>
            <person name="Amillis S."/>
            <person name="Uchima C.A."/>
            <person name="Anderluh G."/>
            <person name="Asadollahi M."/>
            <person name="Askin M."/>
            <person name="Barry K."/>
            <person name="Battaglia E."/>
            <person name="Bayram O."/>
            <person name="Benocci T."/>
            <person name="Braus-Stromeyer S.A."/>
            <person name="Caldana C."/>
            <person name="Canovas D."/>
            <person name="Cerqueira G.C."/>
            <person name="Chen F."/>
            <person name="Chen W."/>
            <person name="Choi C."/>
            <person name="Clum A."/>
            <person name="Dos Santos R.A."/>
            <person name="Damasio A.R."/>
            <person name="Diallinas G."/>
            <person name="Emri T."/>
            <person name="Fekete E."/>
            <person name="Flipphi M."/>
            <person name="Freyberg S."/>
            <person name="Gallo A."/>
            <person name="Gournas C."/>
            <person name="Habgood R."/>
            <person name="Hainaut M."/>
            <person name="Harispe M.L."/>
            <person name="Henrissat B."/>
            <person name="Hilden K.S."/>
            <person name="Hope R."/>
            <person name="Hossain A."/>
            <person name="Karabika E."/>
            <person name="Karaffa L."/>
            <person name="Karanyi Z."/>
            <person name="Krasevec N."/>
            <person name="Kuo A."/>
            <person name="Kusch H."/>
            <person name="LaButti K."/>
            <person name="Lagendijk E.L."/>
            <person name="Lapidus A."/>
            <person name="Levasseur A."/>
            <person name="Lindquist E."/>
            <person name="Lipzen A."/>
            <person name="Logrieco A.F."/>
            <person name="MacCabe A."/>
            <person name="Maekelae M.R."/>
            <person name="Malavazi I."/>
            <person name="Melin P."/>
            <person name="Meyer V."/>
            <person name="Mielnichuk N."/>
            <person name="Miskei M."/>
            <person name="Molnar A.P."/>
            <person name="Mule G."/>
            <person name="Ngan C.Y."/>
            <person name="Orejas M."/>
            <person name="Orosz E."/>
            <person name="Ouedraogo J.P."/>
            <person name="Overkamp K.M."/>
            <person name="Park H.-S."/>
            <person name="Perrone G."/>
            <person name="Piumi F."/>
            <person name="Punt P.J."/>
            <person name="Ram A.F."/>
            <person name="Ramon A."/>
            <person name="Rauscher S."/>
            <person name="Record E."/>
            <person name="Riano-Pachon D.M."/>
            <person name="Robert V."/>
            <person name="Roehrig J."/>
            <person name="Ruller R."/>
            <person name="Salamov A."/>
            <person name="Salih N.S."/>
            <person name="Samson R.A."/>
            <person name="Sandor E."/>
            <person name="Sanguinetti M."/>
            <person name="Schuetze T."/>
            <person name="Sepcic K."/>
            <person name="Shelest E."/>
            <person name="Sherlock G."/>
            <person name="Sophianopoulou V."/>
            <person name="Squina F.M."/>
            <person name="Sun H."/>
            <person name="Susca A."/>
            <person name="Todd R.B."/>
            <person name="Tsang A."/>
            <person name="Unkles S.E."/>
            <person name="van de Wiele N."/>
            <person name="van Rossen-Uffink D."/>
            <person name="Oliveira J.V."/>
            <person name="Vesth T.C."/>
            <person name="Visser J."/>
            <person name="Yu J.-H."/>
            <person name="Zhou M."/>
            <person name="Andersen M.R."/>
            <person name="Archer D.B."/>
            <person name="Baker S.E."/>
            <person name="Benoit I."/>
            <person name="Brakhage A.A."/>
            <person name="Braus G.H."/>
            <person name="Fischer R."/>
            <person name="Frisvad J.C."/>
            <person name="Goldman G.H."/>
            <person name="Houbraken J."/>
            <person name="Oakley B."/>
            <person name="Pocsi I."/>
            <person name="Scazzocchio C."/>
            <person name="Seiboth B."/>
            <person name="vanKuyk P.A."/>
            <person name="Wortman J."/>
            <person name="Dyer P.S."/>
            <person name="Grigoriev I.V."/>
        </authorList>
    </citation>
    <scope>NUCLEOTIDE SEQUENCE [LARGE SCALE GENOMIC DNA]</scope>
    <source>
        <strain evidence="3">CBS 593.65</strain>
    </source>
</reference>
<protein>
    <submittedName>
        <fullName evidence="2">Uncharacterized protein</fullName>
    </submittedName>
</protein>
<evidence type="ECO:0000256" key="1">
    <source>
        <dbReference type="SAM" id="MobiDB-lite"/>
    </source>
</evidence>
<dbReference type="Proteomes" id="UP000184356">
    <property type="component" value="Unassembled WGS sequence"/>
</dbReference>
<name>A0A1L9TPU5_9EURO</name>
<dbReference type="EMBL" id="KV878584">
    <property type="protein sequence ID" value="OJJ61447.1"/>
    <property type="molecule type" value="Genomic_DNA"/>
</dbReference>
<feature type="compositionally biased region" description="Polar residues" evidence="1">
    <location>
        <begin position="388"/>
        <end position="409"/>
    </location>
</feature>
<feature type="region of interest" description="Disordered" evidence="1">
    <location>
        <begin position="1"/>
        <end position="410"/>
    </location>
</feature>
<keyword evidence="3" id="KW-1185">Reference proteome</keyword>
<dbReference type="STRING" id="1036612.A0A1L9TPU5"/>
<feature type="compositionally biased region" description="Polar residues" evidence="1">
    <location>
        <begin position="261"/>
        <end position="293"/>
    </location>
</feature>
<dbReference type="GeneID" id="63760779"/>
<feature type="compositionally biased region" description="Polar residues" evidence="1">
    <location>
        <begin position="49"/>
        <end position="66"/>
    </location>
</feature>
<evidence type="ECO:0000313" key="2">
    <source>
        <dbReference type="EMBL" id="OJJ61447.1"/>
    </source>
</evidence>
<accession>A0A1L9TPU5</accession>
<organism evidence="2 3">
    <name type="scientific">Aspergillus sydowii CBS 593.65</name>
    <dbReference type="NCBI Taxonomy" id="1036612"/>
    <lineage>
        <taxon>Eukaryota</taxon>
        <taxon>Fungi</taxon>
        <taxon>Dikarya</taxon>
        <taxon>Ascomycota</taxon>
        <taxon>Pezizomycotina</taxon>
        <taxon>Eurotiomycetes</taxon>
        <taxon>Eurotiomycetidae</taxon>
        <taxon>Eurotiales</taxon>
        <taxon>Aspergillaceae</taxon>
        <taxon>Aspergillus</taxon>
        <taxon>Aspergillus subgen. Nidulantes</taxon>
    </lineage>
</organism>
<feature type="compositionally biased region" description="Basic and acidic residues" evidence="1">
    <location>
        <begin position="125"/>
        <end position="134"/>
    </location>
</feature>
<evidence type="ECO:0000313" key="3">
    <source>
        <dbReference type="Proteomes" id="UP000184356"/>
    </source>
</evidence>
<dbReference type="RefSeq" id="XP_040705253.1">
    <property type="nucleotide sequence ID" value="XM_040844706.1"/>
</dbReference>
<dbReference type="OrthoDB" id="10623202at2759"/>
<gene>
    <name evidence="2" type="ORF">ASPSYDRAFT_29937</name>
</gene>